<keyword evidence="5" id="KW-0406">Ion transport</keyword>
<comment type="caution">
    <text evidence="6">The sequence shown here is derived from an EMBL/GenBank/DDBJ whole genome shotgun (WGS) entry which is preliminary data.</text>
</comment>
<reference evidence="6 7" key="1">
    <citation type="submission" date="2019-05" db="EMBL/GenBank/DDBJ databases">
        <title>We sequenced the genome of Paenibacillus hemerocallicola KCTC 33185 for further insight into its adaptation and study the phylogeny of Paenibacillus.</title>
        <authorList>
            <person name="Narsing Rao M.P."/>
        </authorList>
    </citation>
    <scope>NUCLEOTIDE SEQUENCE [LARGE SCALE GENOMIC DNA]</scope>
    <source>
        <strain evidence="6 7">KCTC 33185</strain>
    </source>
</reference>
<accession>A0A5C4T8P5</accession>
<gene>
    <name evidence="6" type="ORF">FE784_14625</name>
</gene>
<dbReference type="SUPFAM" id="SSF47917">
    <property type="entry name" value="C-terminal domain of alpha and beta subunits of F1 ATP synthase"/>
    <property type="match status" value="1"/>
</dbReference>
<keyword evidence="7" id="KW-1185">Reference proteome</keyword>
<dbReference type="InterPro" id="IPR024034">
    <property type="entry name" value="ATPase_F1/V1_b/a_C"/>
</dbReference>
<keyword evidence="4" id="KW-0067">ATP-binding</keyword>
<evidence type="ECO:0000256" key="5">
    <source>
        <dbReference type="ARBA" id="ARBA00023065"/>
    </source>
</evidence>
<name>A0A5C4T8P5_9BACL</name>
<dbReference type="Gene3D" id="1.10.1140.10">
    <property type="entry name" value="Bovine Mitochondrial F1-atpase, Atp Synthase Beta Chain, Chain D, domain 3"/>
    <property type="match status" value="1"/>
</dbReference>
<protein>
    <submittedName>
        <fullName evidence="6">Uncharacterized protein</fullName>
    </submittedName>
</protein>
<keyword evidence="3" id="KW-0547">Nucleotide-binding</keyword>
<dbReference type="AlphaFoldDB" id="A0A5C4T8P5"/>
<evidence type="ECO:0000256" key="4">
    <source>
        <dbReference type="ARBA" id="ARBA00022840"/>
    </source>
</evidence>
<dbReference type="Proteomes" id="UP000307943">
    <property type="component" value="Unassembled WGS sequence"/>
</dbReference>
<organism evidence="6 7">
    <name type="scientific">Paenibacillus hemerocallicola</name>
    <dbReference type="NCBI Taxonomy" id="1172614"/>
    <lineage>
        <taxon>Bacteria</taxon>
        <taxon>Bacillati</taxon>
        <taxon>Bacillota</taxon>
        <taxon>Bacilli</taxon>
        <taxon>Bacillales</taxon>
        <taxon>Paenibacillaceae</taxon>
        <taxon>Paenibacillus</taxon>
    </lineage>
</organism>
<dbReference type="EMBL" id="VDCQ01000018">
    <property type="protein sequence ID" value="TNJ65454.1"/>
    <property type="molecule type" value="Genomic_DNA"/>
</dbReference>
<comment type="similarity">
    <text evidence="1">Belongs to the ATPase alpha/beta chains family.</text>
</comment>
<evidence type="ECO:0000256" key="2">
    <source>
        <dbReference type="ARBA" id="ARBA00022448"/>
    </source>
</evidence>
<evidence type="ECO:0000313" key="6">
    <source>
        <dbReference type="EMBL" id="TNJ65454.1"/>
    </source>
</evidence>
<proteinExistence type="inferred from homology"/>
<dbReference type="RefSeq" id="WP_139602951.1">
    <property type="nucleotide sequence ID" value="NZ_VDCQ01000018.1"/>
</dbReference>
<sequence length="78" mass="8899">MRQQDDLAQPVYVAEPFTNRSGEWASVSDGMNGFRRILDGAADNTDVDRLYFIGRLRSIRGLRRSGKRLSPERSSPER</sequence>
<evidence type="ECO:0000256" key="1">
    <source>
        <dbReference type="ARBA" id="ARBA00008936"/>
    </source>
</evidence>
<dbReference type="GO" id="GO:0006811">
    <property type="term" value="P:monoatomic ion transport"/>
    <property type="evidence" value="ECO:0007669"/>
    <property type="project" value="UniProtKB-KW"/>
</dbReference>
<keyword evidence="2" id="KW-0813">Transport</keyword>
<evidence type="ECO:0000313" key="7">
    <source>
        <dbReference type="Proteomes" id="UP000307943"/>
    </source>
</evidence>
<evidence type="ECO:0000256" key="3">
    <source>
        <dbReference type="ARBA" id="ARBA00022741"/>
    </source>
</evidence>